<evidence type="ECO:0000256" key="1">
    <source>
        <dbReference type="SAM" id="Phobius"/>
    </source>
</evidence>
<gene>
    <name evidence="2" type="ORF">H9L13_01190</name>
</gene>
<dbReference type="KEGG" id="slut:H9L13_01190"/>
<accession>A0A7G9SID0</accession>
<dbReference type="RefSeq" id="WP_187538309.1">
    <property type="nucleotide sequence ID" value="NZ_BAABJT010000001.1"/>
</dbReference>
<organism evidence="2 3">
    <name type="scientific">Sphingomonas lutea</name>
    <dbReference type="NCBI Taxonomy" id="1045317"/>
    <lineage>
        <taxon>Bacteria</taxon>
        <taxon>Pseudomonadati</taxon>
        <taxon>Pseudomonadota</taxon>
        <taxon>Alphaproteobacteria</taxon>
        <taxon>Sphingomonadales</taxon>
        <taxon>Sphingomonadaceae</taxon>
        <taxon>Sphingomonas</taxon>
    </lineage>
</organism>
<feature type="transmembrane region" description="Helical" evidence="1">
    <location>
        <begin position="39"/>
        <end position="60"/>
    </location>
</feature>
<keyword evidence="1" id="KW-0812">Transmembrane</keyword>
<dbReference type="AlphaFoldDB" id="A0A7G9SID0"/>
<keyword evidence="1" id="KW-1133">Transmembrane helix</keyword>
<name>A0A7G9SID0_9SPHN</name>
<feature type="transmembrane region" description="Helical" evidence="1">
    <location>
        <begin position="72"/>
        <end position="93"/>
    </location>
</feature>
<feature type="transmembrane region" description="Helical" evidence="1">
    <location>
        <begin position="167"/>
        <end position="187"/>
    </location>
</feature>
<reference evidence="2 3" key="1">
    <citation type="submission" date="2020-08" db="EMBL/GenBank/DDBJ databases">
        <title>Genome sequence of Sphingomonas lutea KCTC 23642T.</title>
        <authorList>
            <person name="Hyun D.-W."/>
            <person name="Bae J.-W."/>
        </authorList>
    </citation>
    <scope>NUCLEOTIDE SEQUENCE [LARGE SCALE GENOMIC DNA]</scope>
    <source>
        <strain evidence="2 3">KCTC 23642</strain>
    </source>
</reference>
<feature type="transmembrane region" description="Helical" evidence="1">
    <location>
        <begin position="113"/>
        <end position="131"/>
    </location>
</feature>
<proteinExistence type="predicted"/>
<feature type="transmembrane region" description="Helical" evidence="1">
    <location>
        <begin position="143"/>
        <end position="160"/>
    </location>
</feature>
<sequence length="188" mass="20997">MLDAFSYLSVLLSVILGLAIAQVLQGYRALALNRRKVRLYWPSLVWSAIILAMVAQHWWASFSLAGRGDWSFAAFAAILIQTALMYMMAALVLPDIPADEPIDLRDHYFRERLSFFGVAAAAIGWSMVREWVLEGRLPEPANLAFHIVFIVMSMIAMASPREGLQKLFAATSAIIFTVYIALLFARLG</sequence>
<protein>
    <submittedName>
        <fullName evidence="2">Uncharacterized protein</fullName>
    </submittedName>
</protein>
<dbReference type="Proteomes" id="UP000515971">
    <property type="component" value="Chromosome"/>
</dbReference>
<evidence type="ECO:0000313" key="2">
    <source>
        <dbReference type="EMBL" id="QNN67605.1"/>
    </source>
</evidence>
<dbReference type="EMBL" id="CP060718">
    <property type="protein sequence ID" value="QNN67605.1"/>
    <property type="molecule type" value="Genomic_DNA"/>
</dbReference>
<evidence type="ECO:0000313" key="3">
    <source>
        <dbReference type="Proteomes" id="UP000515971"/>
    </source>
</evidence>
<keyword evidence="3" id="KW-1185">Reference proteome</keyword>
<feature type="transmembrane region" description="Helical" evidence="1">
    <location>
        <begin position="6"/>
        <end position="27"/>
    </location>
</feature>
<keyword evidence="1" id="KW-0472">Membrane</keyword>